<accession>A0A229UKS9</accession>
<dbReference type="NCBIfam" id="TIGR01683">
    <property type="entry name" value="thiS"/>
    <property type="match status" value="1"/>
</dbReference>
<comment type="caution">
    <text evidence="1">The sequence shown here is derived from an EMBL/GenBank/DDBJ whole genome shotgun (WGS) entry which is preliminary data.</text>
</comment>
<dbReference type="PANTHER" id="PTHR34472">
    <property type="entry name" value="SULFUR CARRIER PROTEIN THIS"/>
    <property type="match status" value="1"/>
</dbReference>
<dbReference type="InterPro" id="IPR012675">
    <property type="entry name" value="Beta-grasp_dom_sf"/>
</dbReference>
<dbReference type="InterPro" id="IPR016155">
    <property type="entry name" value="Mopterin_synth/thiamin_S_b"/>
</dbReference>
<evidence type="ECO:0000313" key="2">
    <source>
        <dbReference type="Proteomes" id="UP000215509"/>
    </source>
</evidence>
<evidence type="ECO:0000313" key="1">
    <source>
        <dbReference type="EMBL" id="OXM84006.1"/>
    </source>
</evidence>
<protein>
    <submittedName>
        <fullName evidence="1">Thiamine biosynthesis protein ThiS</fullName>
    </submittedName>
</protein>
<proteinExistence type="predicted"/>
<sequence length="66" mass="7453">MELIINGDSRSVTDVATVADLLVQFKLEQKILVIELNREIVERTDYDTTQLHEGDRIEIVHFVGGG</sequence>
<name>A0A229UKS9_9BACL</name>
<dbReference type="InterPro" id="IPR003749">
    <property type="entry name" value="ThiS/MoaD-like"/>
</dbReference>
<dbReference type="AlphaFoldDB" id="A0A229UKS9"/>
<dbReference type="Pfam" id="PF02597">
    <property type="entry name" value="ThiS"/>
    <property type="match status" value="1"/>
</dbReference>
<organism evidence="1 2">
    <name type="scientific">Paenibacillus rigui</name>
    <dbReference type="NCBI Taxonomy" id="554312"/>
    <lineage>
        <taxon>Bacteria</taxon>
        <taxon>Bacillati</taxon>
        <taxon>Bacillota</taxon>
        <taxon>Bacilli</taxon>
        <taxon>Bacillales</taxon>
        <taxon>Paenibacillaceae</taxon>
        <taxon>Paenibacillus</taxon>
    </lineage>
</organism>
<dbReference type="OrthoDB" id="9798559at2"/>
<dbReference type="InterPro" id="IPR010035">
    <property type="entry name" value="Thi_S"/>
</dbReference>
<dbReference type="SUPFAM" id="SSF54285">
    <property type="entry name" value="MoaD/ThiS"/>
    <property type="match status" value="1"/>
</dbReference>
<gene>
    <name evidence="1" type="primary">thiS</name>
    <name evidence="1" type="ORF">CF651_22730</name>
</gene>
<dbReference type="CDD" id="cd00565">
    <property type="entry name" value="Ubl_ThiS"/>
    <property type="match status" value="1"/>
</dbReference>
<dbReference type="EMBL" id="NMQW01000036">
    <property type="protein sequence ID" value="OXM84006.1"/>
    <property type="molecule type" value="Genomic_DNA"/>
</dbReference>
<dbReference type="Gene3D" id="3.10.20.30">
    <property type="match status" value="1"/>
</dbReference>
<reference evidence="1 2" key="1">
    <citation type="submission" date="2017-07" db="EMBL/GenBank/DDBJ databases">
        <title>Genome sequencing and assembly of Paenibacillus rigui.</title>
        <authorList>
            <person name="Mayilraj S."/>
        </authorList>
    </citation>
    <scope>NUCLEOTIDE SEQUENCE [LARGE SCALE GENOMIC DNA]</scope>
    <source>
        <strain evidence="1 2">JCM 16352</strain>
    </source>
</reference>
<dbReference type="PANTHER" id="PTHR34472:SF1">
    <property type="entry name" value="SULFUR CARRIER PROTEIN THIS"/>
    <property type="match status" value="1"/>
</dbReference>
<keyword evidence="2" id="KW-1185">Reference proteome</keyword>
<dbReference type="Proteomes" id="UP000215509">
    <property type="component" value="Unassembled WGS sequence"/>
</dbReference>
<dbReference type="RefSeq" id="WP_094017252.1">
    <property type="nucleotide sequence ID" value="NZ_NMQW01000036.1"/>
</dbReference>